<feature type="domain" description="Type IV / VI secretion system DotU" evidence="2">
    <location>
        <begin position="8"/>
        <end position="207"/>
    </location>
</feature>
<dbReference type="EMBL" id="CP002824">
    <property type="protein sequence ID" value="AEG99298.1"/>
    <property type="molecule type" value="Genomic_DNA"/>
</dbReference>
<dbReference type="PATRIC" id="fig|1028307.3.peg.4380"/>
<dbReference type="GeneID" id="93312571"/>
<keyword evidence="1" id="KW-1133">Transmembrane helix</keyword>
<dbReference type="AlphaFoldDB" id="A0A0H3FU61"/>
<dbReference type="eggNOG" id="COG3455">
    <property type="taxonomic scope" value="Bacteria"/>
</dbReference>
<dbReference type="KEGG" id="eae:EAE_21995"/>
<feature type="transmembrane region" description="Helical" evidence="1">
    <location>
        <begin position="186"/>
        <end position="208"/>
    </location>
</feature>
<dbReference type="RefSeq" id="WP_015705824.1">
    <property type="nucleotide sequence ID" value="NC_015663.1"/>
</dbReference>
<reference evidence="3 4" key="1">
    <citation type="journal article" date="2012" name="J. Bacteriol.">
        <title>Complete genome sequence of Enterobacter aerogenes KCTC 2190.</title>
        <authorList>
            <person name="Shin S.H."/>
            <person name="Kim S."/>
            <person name="Kim J.Y."/>
            <person name="Lee S."/>
            <person name="Um Y."/>
            <person name="Oh M.K."/>
            <person name="Kim Y.R."/>
            <person name="Lee J."/>
            <person name="Yang K.S."/>
        </authorList>
    </citation>
    <scope>NUCLEOTIDE SEQUENCE [LARGE SCALE GENOMIC DNA]</scope>
    <source>
        <strain evidence="3 4">KCTC 2190</strain>
    </source>
</reference>
<keyword evidence="1" id="KW-0472">Membrane</keyword>
<dbReference type="HOGENOM" id="CLU_071818_2_0_6"/>
<organism evidence="3 4">
    <name type="scientific">Klebsiella aerogenes (strain ATCC 13048 / DSM 30053 / CCUG 1429 / JCM 1235 / KCTC 2190 / NBRC 13534 / NCIMB 10102 / NCTC 10006 / CDC 819-56)</name>
    <name type="common">Enterobacter aerogenes</name>
    <dbReference type="NCBI Taxonomy" id="1028307"/>
    <lineage>
        <taxon>Bacteria</taxon>
        <taxon>Pseudomonadati</taxon>
        <taxon>Pseudomonadota</taxon>
        <taxon>Gammaproteobacteria</taxon>
        <taxon>Enterobacterales</taxon>
        <taxon>Enterobacteriaceae</taxon>
        <taxon>Klebsiella/Raoultella group</taxon>
        <taxon>Klebsiella</taxon>
    </lineage>
</organism>
<dbReference type="OrthoDB" id="6998040at2"/>
<accession>A0A0H3FU61</accession>
<proteinExistence type="predicted"/>
<dbReference type="Pfam" id="PF09850">
    <property type="entry name" value="DotU"/>
    <property type="match status" value="1"/>
</dbReference>
<name>A0A0H3FU61_KLEAK</name>
<gene>
    <name evidence="3" type="ordered locus">EAE_21995</name>
</gene>
<keyword evidence="4" id="KW-1185">Reference proteome</keyword>
<dbReference type="InterPro" id="IPR038522">
    <property type="entry name" value="T4/T6SS_DotU_sf"/>
</dbReference>
<dbReference type="InterPro" id="IPR017732">
    <property type="entry name" value="T4/T6SS_DotU"/>
</dbReference>
<evidence type="ECO:0000256" key="1">
    <source>
        <dbReference type="SAM" id="Phobius"/>
    </source>
</evidence>
<dbReference type="NCBIfam" id="TIGR03349">
    <property type="entry name" value="IV_VI_DotU"/>
    <property type="match status" value="1"/>
</dbReference>
<protein>
    <recommendedName>
        <fullName evidence="2">Type IV / VI secretion system DotU domain-containing protein</fullName>
    </recommendedName>
</protein>
<keyword evidence="1" id="KW-0812">Transmembrane</keyword>
<dbReference type="PANTHER" id="PTHR38033">
    <property type="entry name" value="MEMBRANE PROTEIN-RELATED"/>
    <property type="match status" value="1"/>
</dbReference>
<evidence type="ECO:0000313" key="3">
    <source>
        <dbReference type="EMBL" id="AEG99298.1"/>
    </source>
</evidence>
<evidence type="ECO:0000313" key="4">
    <source>
        <dbReference type="Proteomes" id="UP000008881"/>
    </source>
</evidence>
<dbReference type="NCBIfam" id="NF038239">
    <property type="entry name" value="T6SS_TssL_short"/>
    <property type="match status" value="1"/>
</dbReference>
<dbReference type="PANTHER" id="PTHR38033:SF1">
    <property type="entry name" value="DOTU FAMILY TYPE IV_VI SECRETION SYSTEM PROTEIN"/>
    <property type="match status" value="1"/>
</dbReference>
<sequence length="221" mass="24460">MTQDINIDALLADSWLTVTELRLGAKLAEGEGKHLWQRCVDNIEQVMAQLVAADISEANRQHILYAWCALLDETAKGRNEEDDACIAWYDRPLEVKYFGGMEAGDALYERIRQVLREPAPDNLVLTCFHRVLALGFKGRYGLNDPARAALVSALGERVPPFAGDPQQPILANLSGRRGLADWLRRWPISIGVSLVLVAALWLGLNYWLDGLVAALRLGGGQ</sequence>
<dbReference type="Proteomes" id="UP000008881">
    <property type="component" value="Chromosome"/>
</dbReference>
<dbReference type="Gene3D" id="1.25.40.590">
    <property type="entry name" value="Type IV / VI secretion system, DotU"/>
    <property type="match status" value="1"/>
</dbReference>
<evidence type="ECO:0000259" key="2">
    <source>
        <dbReference type="Pfam" id="PF09850"/>
    </source>
</evidence>